<dbReference type="EMBL" id="JTDL01000101">
    <property type="protein sequence ID" value="KHL03259.1"/>
    <property type="molecule type" value="Genomic_DNA"/>
</dbReference>
<gene>
    <name evidence="9" type="ORF">LK10_09390</name>
</gene>
<evidence type="ECO:0000256" key="1">
    <source>
        <dbReference type="ARBA" id="ARBA00004141"/>
    </source>
</evidence>
<evidence type="ECO:0000256" key="4">
    <source>
        <dbReference type="ARBA" id="ARBA00022746"/>
    </source>
</evidence>
<dbReference type="STRING" id="1338436.LK10_09390"/>
<proteinExistence type="predicted"/>
<comment type="caution">
    <text evidence="9">The sequence shown here is derived from an EMBL/GenBank/DDBJ whole genome shotgun (WGS) entry which is preliminary data.</text>
</comment>
<evidence type="ECO:0000313" key="9">
    <source>
        <dbReference type="EMBL" id="KHL03259.1"/>
    </source>
</evidence>
<evidence type="ECO:0000256" key="3">
    <source>
        <dbReference type="ARBA" id="ARBA00022692"/>
    </source>
</evidence>
<accession>A0A0B2AN24</accession>
<comment type="subcellular location">
    <subcellularLocation>
        <location evidence="1">Membrane</location>
        <topology evidence="1">Multi-pass membrane protein</topology>
    </subcellularLocation>
</comment>
<evidence type="ECO:0000256" key="8">
    <source>
        <dbReference type="SAM" id="Phobius"/>
    </source>
</evidence>
<dbReference type="GO" id="GO:0016872">
    <property type="term" value="F:intramolecular lyase activity"/>
    <property type="evidence" value="ECO:0007669"/>
    <property type="project" value="InterPro"/>
</dbReference>
<keyword evidence="6 8" id="KW-0472">Membrane</keyword>
<evidence type="ECO:0000256" key="2">
    <source>
        <dbReference type="ARBA" id="ARBA00004829"/>
    </source>
</evidence>
<evidence type="ECO:0000313" key="10">
    <source>
        <dbReference type="Proteomes" id="UP000030982"/>
    </source>
</evidence>
<comment type="pathway">
    <text evidence="2">Carotenoid biosynthesis.</text>
</comment>
<evidence type="ECO:0000256" key="5">
    <source>
        <dbReference type="ARBA" id="ARBA00022989"/>
    </source>
</evidence>
<organism evidence="9 10">
    <name type="scientific">Sinomonas humi</name>
    <dbReference type="NCBI Taxonomy" id="1338436"/>
    <lineage>
        <taxon>Bacteria</taxon>
        <taxon>Bacillati</taxon>
        <taxon>Actinomycetota</taxon>
        <taxon>Actinomycetes</taxon>
        <taxon>Micrococcales</taxon>
        <taxon>Micrococcaceae</taxon>
        <taxon>Sinomonas</taxon>
    </lineage>
</organism>
<keyword evidence="10" id="KW-1185">Reference proteome</keyword>
<keyword evidence="7" id="KW-0413">Isomerase</keyword>
<feature type="transmembrane region" description="Helical" evidence="8">
    <location>
        <begin position="31"/>
        <end position="56"/>
    </location>
</feature>
<evidence type="ECO:0000256" key="7">
    <source>
        <dbReference type="ARBA" id="ARBA00023235"/>
    </source>
</evidence>
<keyword evidence="5 8" id="KW-1133">Transmembrane helix</keyword>
<dbReference type="GO" id="GO:0016117">
    <property type="term" value="P:carotenoid biosynthetic process"/>
    <property type="evidence" value="ECO:0007669"/>
    <property type="project" value="UniProtKB-KW"/>
</dbReference>
<keyword evidence="3 8" id="KW-0812">Transmembrane</keyword>
<sequence length="105" mass="11312">MAYLSCLLLAAACLGALDRRFRLFLWRTPRAAALVLAAGVVFFLAWDAAGIAAGVFEHAPTPLATGLMLAPELPLEEPFFLAFFCYTAMLLFAGAERVFAGRRGS</sequence>
<keyword evidence="4" id="KW-0125">Carotenoid biosynthesis</keyword>
<dbReference type="InterPro" id="IPR017825">
    <property type="entry name" value="Lycopene_cyclase_dom"/>
</dbReference>
<reference evidence="9 10" key="1">
    <citation type="submission" date="2014-09" db="EMBL/GenBank/DDBJ databases">
        <title>Genome sequence of Sinomonas sp. MUSC 117.</title>
        <authorList>
            <person name="Lee L.-H."/>
        </authorList>
    </citation>
    <scope>NUCLEOTIDE SEQUENCE [LARGE SCALE GENOMIC DNA]</scope>
    <source>
        <strain evidence="9 10">MUSC 117</strain>
    </source>
</reference>
<name>A0A0B2AN24_9MICC</name>
<dbReference type="AlphaFoldDB" id="A0A0B2AN24"/>
<dbReference type="NCBIfam" id="TIGR03462">
    <property type="entry name" value="CarR_dom_SF"/>
    <property type="match status" value="1"/>
</dbReference>
<dbReference type="Proteomes" id="UP000030982">
    <property type="component" value="Unassembled WGS sequence"/>
</dbReference>
<dbReference type="GO" id="GO:0045436">
    <property type="term" value="F:lycopene beta cyclase activity"/>
    <property type="evidence" value="ECO:0007669"/>
    <property type="project" value="UniProtKB-ARBA"/>
</dbReference>
<feature type="transmembrane region" description="Helical" evidence="8">
    <location>
        <begin position="77"/>
        <end position="95"/>
    </location>
</feature>
<evidence type="ECO:0000256" key="6">
    <source>
        <dbReference type="ARBA" id="ARBA00023136"/>
    </source>
</evidence>
<protein>
    <submittedName>
        <fullName evidence="9">C50 carotenoid epsilon cyclase</fullName>
    </submittedName>
</protein>
<dbReference type="RefSeq" id="WP_043122790.1">
    <property type="nucleotide sequence ID" value="NZ_JTDL01000101.1"/>
</dbReference>
<dbReference type="GO" id="GO:0016020">
    <property type="term" value="C:membrane"/>
    <property type="evidence" value="ECO:0007669"/>
    <property type="project" value="UniProtKB-SubCell"/>
</dbReference>